<dbReference type="AlphaFoldDB" id="A0A9W6M104"/>
<sequence>MSNPFPPTSRYALTETAVHTGPNGEEIRYLRRRFLPQPESLAELGSHSTVEGDRLDLIAAATIGDAEQAWQLADANRAMMPPDLVLPVGRRLRITLPAGIPGVPGA</sequence>
<evidence type="ECO:0008006" key="3">
    <source>
        <dbReference type="Google" id="ProtNLM"/>
    </source>
</evidence>
<accession>A0A9W6M104</accession>
<protein>
    <recommendedName>
        <fullName evidence="3">LysM domain-containing protein</fullName>
    </recommendedName>
</protein>
<evidence type="ECO:0000313" key="1">
    <source>
        <dbReference type="EMBL" id="GLJ77204.1"/>
    </source>
</evidence>
<name>A0A9W6M104_9MICO</name>
<evidence type="ECO:0000313" key="2">
    <source>
        <dbReference type="Proteomes" id="UP001142372"/>
    </source>
</evidence>
<dbReference type="EMBL" id="BSEN01000013">
    <property type="protein sequence ID" value="GLJ77204.1"/>
    <property type="molecule type" value="Genomic_DNA"/>
</dbReference>
<reference evidence="1" key="2">
    <citation type="submission" date="2023-01" db="EMBL/GenBank/DDBJ databases">
        <authorList>
            <person name="Sun Q."/>
            <person name="Evtushenko L."/>
        </authorList>
    </citation>
    <scope>NUCLEOTIDE SEQUENCE</scope>
    <source>
        <strain evidence="1">VKM Ac-1401</strain>
    </source>
</reference>
<reference evidence="1" key="1">
    <citation type="journal article" date="2014" name="Int. J. Syst. Evol. Microbiol.">
        <title>Complete genome sequence of Corynebacterium casei LMG S-19264T (=DSM 44701T), isolated from a smear-ripened cheese.</title>
        <authorList>
            <consortium name="US DOE Joint Genome Institute (JGI-PGF)"/>
            <person name="Walter F."/>
            <person name="Albersmeier A."/>
            <person name="Kalinowski J."/>
            <person name="Ruckert C."/>
        </authorList>
    </citation>
    <scope>NUCLEOTIDE SEQUENCE</scope>
    <source>
        <strain evidence="1">VKM Ac-1401</strain>
    </source>
</reference>
<keyword evidence="2" id="KW-1185">Reference proteome</keyword>
<comment type="caution">
    <text evidence="1">The sequence shown here is derived from an EMBL/GenBank/DDBJ whole genome shotgun (WGS) entry which is preliminary data.</text>
</comment>
<proteinExistence type="predicted"/>
<dbReference type="RefSeq" id="WP_271177848.1">
    <property type="nucleotide sequence ID" value="NZ_BAAAJO010000004.1"/>
</dbReference>
<gene>
    <name evidence="1" type="ORF">GCM10017584_27780</name>
</gene>
<organism evidence="1 2">
    <name type="scientific">Leifsonia poae</name>
    <dbReference type="NCBI Taxonomy" id="110933"/>
    <lineage>
        <taxon>Bacteria</taxon>
        <taxon>Bacillati</taxon>
        <taxon>Actinomycetota</taxon>
        <taxon>Actinomycetes</taxon>
        <taxon>Micrococcales</taxon>
        <taxon>Microbacteriaceae</taxon>
        <taxon>Leifsonia</taxon>
    </lineage>
</organism>
<dbReference type="Proteomes" id="UP001142372">
    <property type="component" value="Unassembled WGS sequence"/>
</dbReference>